<reference evidence="1 2" key="1">
    <citation type="submission" date="2016-04" db="EMBL/GenBank/DDBJ databases">
        <title>A degradative enzymes factory behind the ericoid mycorrhizal symbiosis.</title>
        <authorList>
            <consortium name="DOE Joint Genome Institute"/>
            <person name="Martino E."/>
            <person name="Morin E."/>
            <person name="Grelet G."/>
            <person name="Kuo A."/>
            <person name="Kohler A."/>
            <person name="Daghino S."/>
            <person name="Barry K."/>
            <person name="Choi C."/>
            <person name="Cichocki N."/>
            <person name="Clum A."/>
            <person name="Copeland A."/>
            <person name="Hainaut M."/>
            <person name="Haridas S."/>
            <person name="Labutti K."/>
            <person name="Lindquist E."/>
            <person name="Lipzen A."/>
            <person name="Khouja H.-R."/>
            <person name="Murat C."/>
            <person name="Ohm R."/>
            <person name="Olson A."/>
            <person name="Spatafora J."/>
            <person name="Veneault-Fourrey C."/>
            <person name="Henrissat B."/>
            <person name="Grigoriev I."/>
            <person name="Martin F."/>
            <person name="Perotto S."/>
        </authorList>
    </citation>
    <scope>NUCLEOTIDE SEQUENCE [LARGE SCALE GENOMIC DNA]</scope>
    <source>
        <strain evidence="1 2">E</strain>
    </source>
</reference>
<gene>
    <name evidence="1" type="ORF">K444DRAFT_613631</name>
</gene>
<sequence length="51" mass="5246">MPDCVGPGGVTDVFLVVGVILEDVEVVLLVVVIGLDVVEVVEEIVVGALTQ</sequence>
<proteinExistence type="predicted"/>
<organism evidence="1 2">
    <name type="scientific">Hyaloscypha bicolor E</name>
    <dbReference type="NCBI Taxonomy" id="1095630"/>
    <lineage>
        <taxon>Eukaryota</taxon>
        <taxon>Fungi</taxon>
        <taxon>Dikarya</taxon>
        <taxon>Ascomycota</taxon>
        <taxon>Pezizomycotina</taxon>
        <taxon>Leotiomycetes</taxon>
        <taxon>Helotiales</taxon>
        <taxon>Hyaloscyphaceae</taxon>
        <taxon>Hyaloscypha</taxon>
        <taxon>Hyaloscypha bicolor</taxon>
    </lineage>
</organism>
<dbReference type="RefSeq" id="XP_024735718.1">
    <property type="nucleotide sequence ID" value="XM_024880391.1"/>
</dbReference>
<dbReference type="GeneID" id="36588468"/>
<name>A0A2J6T730_9HELO</name>
<protein>
    <submittedName>
        <fullName evidence="1">Uncharacterized protein</fullName>
    </submittedName>
</protein>
<dbReference type="Proteomes" id="UP000235371">
    <property type="component" value="Unassembled WGS sequence"/>
</dbReference>
<evidence type="ECO:0000313" key="1">
    <source>
        <dbReference type="EMBL" id="PMD58814.1"/>
    </source>
</evidence>
<keyword evidence="2" id="KW-1185">Reference proteome</keyword>
<dbReference type="AlphaFoldDB" id="A0A2J6T730"/>
<accession>A0A2J6T730</accession>
<dbReference type="EMBL" id="KZ613817">
    <property type="protein sequence ID" value="PMD58814.1"/>
    <property type="molecule type" value="Genomic_DNA"/>
</dbReference>
<dbReference type="InParanoid" id="A0A2J6T730"/>
<evidence type="ECO:0000313" key="2">
    <source>
        <dbReference type="Proteomes" id="UP000235371"/>
    </source>
</evidence>